<evidence type="ECO:0000256" key="1">
    <source>
        <dbReference type="ARBA" id="ARBA00022679"/>
    </source>
</evidence>
<gene>
    <name evidence="4" type="ORF">IQ227_22395</name>
</gene>
<dbReference type="GO" id="GO:0016746">
    <property type="term" value="F:acyltransferase activity"/>
    <property type="evidence" value="ECO:0007669"/>
    <property type="project" value="UniProtKB-KW"/>
</dbReference>
<dbReference type="SUPFAM" id="SSF69593">
    <property type="entry name" value="Glycerol-3-phosphate (1)-acyltransferase"/>
    <property type="match status" value="1"/>
</dbReference>
<dbReference type="Proteomes" id="UP000606776">
    <property type="component" value="Unassembled WGS sequence"/>
</dbReference>
<keyword evidence="2 4" id="KW-0012">Acyltransferase</keyword>
<keyword evidence="1" id="KW-0808">Transferase</keyword>
<protein>
    <submittedName>
        <fullName evidence="4">1-acyl-sn-glycerol-3-phosphate acyltransferase</fullName>
    </submittedName>
</protein>
<evidence type="ECO:0000259" key="3">
    <source>
        <dbReference type="SMART" id="SM00563"/>
    </source>
</evidence>
<dbReference type="PANTHER" id="PTHR10434">
    <property type="entry name" value="1-ACYL-SN-GLYCEROL-3-PHOSPHATE ACYLTRANSFERASE"/>
    <property type="match status" value="1"/>
</dbReference>
<evidence type="ECO:0000313" key="4">
    <source>
        <dbReference type="EMBL" id="MBE9238689.1"/>
    </source>
</evidence>
<sequence length="267" mass="30003">MKEFYSASTKSPSQLTNISETSKVVFSRSQVSPWLTFLAYSLGHNVVIPMYFGKIDILGQENIPKTGPVILAPTHRSRWDSLLLPYATGRYVSGRDLRFMVTSSECQGIQGWLVKRMGGFPVDTQKPAIAALRHTVELISQGEMLVIYPEGDIFRDSKVHPLKSGVARLALNAEHLHLGLDIKIIPVAINYSQPYPNWGTDVNIQIAEPIKVQDYIPGCLKQNAKKLIADLTNRLQQLSHQQSKIISHPADSLHEVWRKHRDEQVLS</sequence>
<organism evidence="4 5">
    <name type="scientific">Sphaerospermopsis aphanizomenoides LEGE 00250</name>
    <dbReference type="NCBI Taxonomy" id="2777972"/>
    <lineage>
        <taxon>Bacteria</taxon>
        <taxon>Bacillati</taxon>
        <taxon>Cyanobacteriota</taxon>
        <taxon>Cyanophyceae</taxon>
        <taxon>Nostocales</taxon>
        <taxon>Aphanizomenonaceae</taxon>
        <taxon>Sphaerospermopsis</taxon>
        <taxon>Sphaerospermopsis aphanizomenoides</taxon>
    </lineage>
</organism>
<dbReference type="InterPro" id="IPR002123">
    <property type="entry name" value="Plipid/glycerol_acylTrfase"/>
</dbReference>
<reference evidence="4 5" key="1">
    <citation type="submission" date="2020-10" db="EMBL/GenBank/DDBJ databases">
        <authorList>
            <person name="Castelo-Branco R."/>
            <person name="Eusebio N."/>
            <person name="Adriana R."/>
            <person name="Vieira A."/>
            <person name="Brugerolle De Fraissinette N."/>
            <person name="Rezende De Castro R."/>
            <person name="Schneider M.P."/>
            <person name="Vasconcelos V."/>
            <person name="Leao P.N."/>
        </authorList>
    </citation>
    <scope>NUCLEOTIDE SEQUENCE [LARGE SCALE GENOMIC DNA]</scope>
    <source>
        <strain evidence="4 5">LEGE 00250</strain>
    </source>
</reference>
<dbReference type="Pfam" id="PF01553">
    <property type="entry name" value="Acyltransferase"/>
    <property type="match status" value="1"/>
</dbReference>
<dbReference type="RefSeq" id="WP_193944088.1">
    <property type="nucleotide sequence ID" value="NZ_JADEWB010000201.1"/>
</dbReference>
<dbReference type="SMART" id="SM00563">
    <property type="entry name" value="PlsC"/>
    <property type="match status" value="1"/>
</dbReference>
<evidence type="ECO:0000256" key="2">
    <source>
        <dbReference type="ARBA" id="ARBA00023315"/>
    </source>
</evidence>
<dbReference type="PANTHER" id="PTHR10434:SF11">
    <property type="entry name" value="1-ACYL-SN-GLYCEROL-3-PHOSPHATE ACYLTRANSFERASE"/>
    <property type="match status" value="1"/>
</dbReference>
<keyword evidence="5" id="KW-1185">Reference proteome</keyword>
<feature type="domain" description="Phospholipid/glycerol acyltransferase" evidence="3">
    <location>
        <begin position="69"/>
        <end position="192"/>
    </location>
</feature>
<proteinExistence type="predicted"/>
<name>A0ABR9VJM3_9CYAN</name>
<comment type="caution">
    <text evidence="4">The sequence shown here is derived from an EMBL/GenBank/DDBJ whole genome shotgun (WGS) entry which is preliminary data.</text>
</comment>
<accession>A0ABR9VJM3</accession>
<evidence type="ECO:0000313" key="5">
    <source>
        <dbReference type="Proteomes" id="UP000606776"/>
    </source>
</evidence>
<dbReference type="CDD" id="cd07989">
    <property type="entry name" value="LPLAT_AGPAT-like"/>
    <property type="match status" value="1"/>
</dbReference>
<dbReference type="EMBL" id="JADEWB010000201">
    <property type="protein sequence ID" value="MBE9238689.1"/>
    <property type="molecule type" value="Genomic_DNA"/>
</dbReference>